<dbReference type="Pfam" id="PF02624">
    <property type="entry name" value="YcaO"/>
    <property type="match status" value="1"/>
</dbReference>
<dbReference type="NCBIfam" id="TIGR00702">
    <property type="entry name" value="YcaO-type kinase domain"/>
    <property type="match status" value="1"/>
</dbReference>
<dbReference type="PROSITE" id="PS51664">
    <property type="entry name" value="YCAO"/>
    <property type="match status" value="1"/>
</dbReference>
<dbReference type="InterPro" id="IPR019938">
    <property type="entry name" value="YcaO_dom_prot"/>
</dbReference>
<sequence length="739" mass="83127">MEIKVNFLDNLRLEAKFDDFTVVADQPIRYKGDGSAPGPFDYFLASSALCAAYFVKLYCQTRNIPTDNIRLSQNNIVDPENRYNQIFKIQVELPADISDKDRQGILRSIDRCTVKKVVQTGPEFIIEEVENLDADAQALLMPQSSATQSTYIAGKDLPLEQTIANMSAILAGLGMKIEIASWRNIVPNVWSLHIRDAQSPMCFTNGKGATKESALASALGEFIERLNCNFFYNDQFWGEEIANAEFVHYPDERWFQPGRKDELPKEILDAHCLAIYNPDGELRGSHLYDTNSGNIERGICCLPYVRQSDGEVVYFPSNLVENLFLSNGMSAGNTLAEAQVQCLSEIFERAVKRQILEGEQALPDVPQEVLAKYPSILAGIQGLEEQGFPVLVKDASLGGEFPVMCVTLMNPRTGGVFASFGAHPSFEVALERSLTELLQGRSFEGLNDLPQPTFESQALMEPNNFVEHFIDSSGVVSWRFFSAKADFEFVEWDFTSQSGFSEREKASAEEAATLFGILESLGKEVYMAVYQHLGATACRILVPDYSEIYPVDDLIWDNTNKALFFREDILNLHSLDEDGLRDLVERLEQSELDDYTDITTLIGIEFDDNTAWGQLTILELKLLIHVALGQFDPAKELVEMFLQYNDNTVERGLFYQALNAVLEVELDDELELADYEANLRRMFGNERMDAVIGSVQGSVRFYGLTPTNLQLEGLDRHLRLIDSYKKLHAARAKWTAANR</sequence>
<name>A0A7G7XBC7_9PSED</name>
<protein>
    <submittedName>
        <fullName evidence="2">OsmC domain/YcaO domain-containing protein</fullName>
    </submittedName>
</protein>
<proteinExistence type="predicted"/>
<dbReference type="InterPro" id="IPR015946">
    <property type="entry name" value="KH_dom-like_a/b"/>
</dbReference>
<reference evidence="3" key="1">
    <citation type="journal article" date="2020" name="Microbiol. Resour. Announc.">
        <title>Complete genome sequences of four natural Pseudomonas isolates that catabolize a wide range of aromatic compounds relevant to lignin valorization.</title>
        <authorList>
            <person name="Hatmaker E.A."/>
            <person name="Presley G."/>
            <person name="Cannon O."/>
            <person name="Guss A.M."/>
            <person name="Elkins J.G."/>
        </authorList>
    </citation>
    <scope>NUCLEOTIDE SEQUENCE [LARGE SCALE GENOMIC DNA]</scope>
    <source>
        <strain evidence="3">H1F5C</strain>
    </source>
</reference>
<dbReference type="Proteomes" id="UP000515277">
    <property type="component" value="Chromosome"/>
</dbReference>
<dbReference type="NCBIfam" id="NF040716">
    <property type="entry name" value="YcaO_for_S12"/>
    <property type="match status" value="1"/>
</dbReference>
<dbReference type="InterPro" id="IPR003718">
    <property type="entry name" value="OsmC/Ohr_fam"/>
</dbReference>
<evidence type="ECO:0000313" key="3">
    <source>
        <dbReference type="Proteomes" id="UP000515277"/>
    </source>
</evidence>
<feature type="domain" description="YcaO" evidence="1">
    <location>
        <begin position="206"/>
        <end position="578"/>
    </location>
</feature>
<evidence type="ECO:0000313" key="2">
    <source>
        <dbReference type="EMBL" id="QNH77272.1"/>
    </source>
</evidence>
<dbReference type="PANTHER" id="PTHR37809:SF1">
    <property type="entry name" value="RIBOSOMAL PROTEIN S12 METHYLTHIOTRANSFERASE ACCESSORY FACTOR YCAO"/>
    <property type="match status" value="1"/>
</dbReference>
<dbReference type="Pfam" id="PF18381">
    <property type="entry name" value="YcaO_C"/>
    <property type="match status" value="1"/>
</dbReference>
<dbReference type="AlphaFoldDB" id="A0A7G7XBC7"/>
<dbReference type="SUPFAM" id="SSF82784">
    <property type="entry name" value="OsmC-like"/>
    <property type="match status" value="1"/>
</dbReference>
<dbReference type="InterPro" id="IPR041080">
    <property type="entry name" value="YcaO_C"/>
</dbReference>
<evidence type="ECO:0000259" key="1">
    <source>
        <dbReference type="PROSITE" id="PS51664"/>
    </source>
</evidence>
<dbReference type="Gene3D" id="3.30.300.20">
    <property type="match status" value="1"/>
</dbReference>
<accession>A0A7G7XBC7</accession>
<dbReference type="PANTHER" id="PTHR37809">
    <property type="entry name" value="RIBOSOMAL PROTEIN S12 METHYLTHIOTRANSFERASE ACCESSORY FACTOR YCAO"/>
    <property type="match status" value="1"/>
</dbReference>
<dbReference type="Gene3D" id="3.30.1330.230">
    <property type="match status" value="1"/>
</dbReference>
<gene>
    <name evidence="2" type="ORF">GGI48_29185</name>
</gene>
<dbReference type="RefSeq" id="WP_179601412.1">
    <property type="nucleotide sequence ID" value="NZ_CP060201.1"/>
</dbReference>
<organism evidence="2 3">
    <name type="scientific">Pseudomonas protegens</name>
    <dbReference type="NCBI Taxonomy" id="380021"/>
    <lineage>
        <taxon>Bacteria</taxon>
        <taxon>Pseudomonadati</taxon>
        <taxon>Pseudomonadota</taxon>
        <taxon>Gammaproteobacteria</taxon>
        <taxon>Pseudomonadales</taxon>
        <taxon>Pseudomonadaceae</taxon>
        <taxon>Pseudomonas</taxon>
    </lineage>
</organism>
<dbReference type="Pfam" id="PF02566">
    <property type="entry name" value="OsmC"/>
    <property type="match status" value="1"/>
</dbReference>
<dbReference type="InterPro" id="IPR036102">
    <property type="entry name" value="OsmC/Ohrsf"/>
</dbReference>
<dbReference type="EMBL" id="CP060201">
    <property type="protein sequence ID" value="QNH77272.1"/>
    <property type="molecule type" value="Genomic_DNA"/>
</dbReference>
<dbReference type="NCBIfam" id="TIGR03549">
    <property type="entry name" value="OsmC domain/YcaO domain-containing protein"/>
    <property type="match status" value="1"/>
</dbReference>
<dbReference type="InterPro" id="IPR003776">
    <property type="entry name" value="YcaO-like_dom"/>
</dbReference>